<reference evidence="12" key="1">
    <citation type="submission" date="2021-01" db="EMBL/GenBank/DDBJ databases">
        <authorList>
            <person name="Li R."/>
            <person name="Bekaert M."/>
        </authorList>
    </citation>
    <scope>NUCLEOTIDE SEQUENCE</scope>
    <source>
        <strain evidence="12">Farmed</strain>
    </source>
</reference>
<evidence type="ECO:0000256" key="10">
    <source>
        <dbReference type="SAM" id="Coils"/>
    </source>
</evidence>
<protein>
    <recommendedName>
        <fullName evidence="4 9">Geranylgeranyl transferase type-2 subunit alpha</fullName>
        <ecNumber evidence="3 9">2.5.1.60</ecNumber>
    </recommendedName>
    <alternativeName>
        <fullName evidence="9">Geranylgeranyl transferase type II subunit alpha</fullName>
    </alternativeName>
</protein>
<dbReference type="InterPro" id="IPR001611">
    <property type="entry name" value="Leu-rich_rpt"/>
</dbReference>
<dbReference type="InterPro" id="IPR009087">
    <property type="entry name" value="RabGGT_asu_insert-domain"/>
</dbReference>
<evidence type="ECO:0000313" key="12">
    <source>
        <dbReference type="EMBL" id="CAE1319070.1"/>
    </source>
</evidence>
<evidence type="ECO:0000256" key="5">
    <source>
        <dbReference type="ARBA" id="ARBA00022602"/>
    </source>
</evidence>
<comment type="catalytic activity">
    <reaction evidence="8 9">
        <text>geranylgeranyl diphosphate + L-cysteinyl-[protein] = S-geranylgeranyl-L-cysteinyl-[protein] + diphosphate</text>
        <dbReference type="Rhea" id="RHEA:21240"/>
        <dbReference type="Rhea" id="RHEA-COMP:10131"/>
        <dbReference type="Rhea" id="RHEA-COMP:11537"/>
        <dbReference type="ChEBI" id="CHEBI:29950"/>
        <dbReference type="ChEBI" id="CHEBI:33019"/>
        <dbReference type="ChEBI" id="CHEBI:57533"/>
        <dbReference type="ChEBI" id="CHEBI:86021"/>
        <dbReference type="EC" id="2.5.1.60"/>
    </reaction>
</comment>
<evidence type="ECO:0000256" key="2">
    <source>
        <dbReference type="ARBA" id="ARBA00006734"/>
    </source>
</evidence>
<keyword evidence="5 9" id="KW-0637">Prenyltransferase</keyword>
<evidence type="ECO:0000256" key="1">
    <source>
        <dbReference type="ARBA" id="ARBA00002902"/>
    </source>
</evidence>
<evidence type="ECO:0000256" key="3">
    <source>
        <dbReference type="ARBA" id="ARBA00012656"/>
    </source>
</evidence>
<dbReference type="PROSITE" id="PS51147">
    <property type="entry name" value="PFTA"/>
    <property type="match status" value="5"/>
</dbReference>
<dbReference type="FunFam" id="1.25.40.120:FF:000001">
    <property type="entry name" value="Geranylgeranyl transferase type-2 subunit alpha"/>
    <property type="match status" value="1"/>
</dbReference>
<dbReference type="Pfam" id="PF07711">
    <property type="entry name" value="RabGGT_insert"/>
    <property type="match status" value="1"/>
</dbReference>
<dbReference type="InterPro" id="IPR002088">
    <property type="entry name" value="Prenyl_trans_a"/>
</dbReference>
<keyword evidence="13" id="KW-1185">Reference proteome</keyword>
<dbReference type="GO" id="GO:0005968">
    <property type="term" value="C:Rab-protein geranylgeranyltransferase complex"/>
    <property type="evidence" value="ECO:0007669"/>
    <property type="project" value="TreeGrafter"/>
</dbReference>
<dbReference type="Pfam" id="PF01239">
    <property type="entry name" value="PPTA"/>
    <property type="match status" value="5"/>
</dbReference>
<dbReference type="Gene3D" id="2.60.40.1130">
    <property type="entry name" value="Rab geranylgeranyltransferase alpha-subunit, insert domain"/>
    <property type="match status" value="1"/>
</dbReference>
<dbReference type="Proteomes" id="UP000597762">
    <property type="component" value="Unassembled WGS sequence"/>
</dbReference>
<dbReference type="OrthoDB" id="1658at2759"/>
<gene>
    <name evidence="12" type="ORF">SPHA_69497</name>
</gene>
<feature type="domain" description="Rab geranylgeranyltransferase alpha subunit insert-domain" evidence="11">
    <location>
        <begin position="249"/>
        <end position="331"/>
    </location>
</feature>
<dbReference type="PANTHER" id="PTHR11129:SF2">
    <property type="entry name" value="GERANYLGERANYL TRANSFERASE TYPE-2 SUBUNIT ALPHA"/>
    <property type="match status" value="1"/>
</dbReference>
<comment type="similarity">
    <text evidence="2 9">Belongs to the protein prenyltransferase subunit alpha family.</text>
</comment>
<dbReference type="AlphaFoldDB" id="A0A812E6R5"/>
<dbReference type="EC" id="2.5.1.60" evidence="3 9"/>
<evidence type="ECO:0000259" key="11">
    <source>
        <dbReference type="Pfam" id="PF07711"/>
    </source>
</evidence>
<name>A0A812E6R5_ACAPH</name>
<dbReference type="SUPFAM" id="SSF48439">
    <property type="entry name" value="Protein prenylyltransferase"/>
    <property type="match status" value="1"/>
</dbReference>
<evidence type="ECO:0000313" key="13">
    <source>
        <dbReference type="Proteomes" id="UP000597762"/>
    </source>
</evidence>
<dbReference type="GO" id="GO:0008270">
    <property type="term" value="F:zinc ion binding"/>
    <property type="evidence" value="ECO:0007669"/>
    <property type="project" value="InterPro"/>
</dbReference>
<comment type="caution">
    <text evidence="12">The sequence shown here is derived from an EMBL/GenBank/DDBJ whole genome shotgun (WGS) entry which is preliminary data.</text>
</comment>
<keyword evidence="7" id="KW-0677">Repeat</keyword>
<comment type="function">
    <text evidence="1">Catalyzes the transfer of a geranylgeranyl moiety from geranylgeranyl diphosphate to both cysteines of Rab proteins with the C-terminal sequence -XXCC, -XCXC and -CCXX, such as RAB1A, RAB3A, RAB5A and RAB7A.</text>
</comment>
<keyword evidence="6 9" id="KW-0808">Transferase</keyword>
<comment type="function">
    <text evidence="9">Catalyzes the transfer of a geranyl-geranyl moiety from geranyl-geranyl pyrophosphate to cysteines occuring in specific C-terminal amino acid sequences.</text>
</comment>
<feature type="coiled-coil region" evidence="10">
    <location>
        <begin position="4"/>
        <end position="38"/>
    </location>
</feature>
<organism evidence="12 13">
    <name type="scientific">Acanthosepion pharaonis</name>
    <name type="common">Pharaoh cuttlefish</name>
    <name type="synonym">Sepia pharaonis</name>
    <dbReference type="NCBI Taxonomy" id="158019"/>
    <lineage>
        <taxon>Eukaryota</taxon>
        <taxon>Metazoa</taxon>
        <taxon>Spiralia</taxon>
        <taxon>Lophotrochozoa</taxon>
        <taxon>Mollusca</taxon>
        <taxon>Cephalopoda</taxon>
        <taxon>Coleoidea</taxon>
        <taxon>Decapodiformes</taxon>
        <taxon>Sepiida</taxon>
        <taxon>Sepiina</taxon>
        <taxon>Sepiidae</taxon>
        <taxon>Acanthosepion</taxon>
    </lineage>
</organism>
<dbReference type="GO" id="GO:0004663">
    <property type="term" value="F:Rab geranylgeranyltransferase activity"/>
    <property type="evidence" value="ECO:0007669"/>
    <property type="project" value="UniProtKB-UniRule"/>
</dbReference>
<evidence type="ECO:0000256" key="6">
    <source>
        <dbReference type="ARBA" id="ARBA00022679"/>
    </source>
</evidence>
<sequence length="571" mass="66393">MHGRVKVRTVAEQAEAKKKEKEKKLQAYNAALEKIFEKRNNQILDEEGLKLSLEVLLANPDFYTLWNFRKDIFFSLKESRPTEELQKLYEEELHFIESCLRVNPKSYGTWDHRTFVMNNIPQADWKRELFLCNKFLEYDERNFHCWDYRRFVVKNSTNITIQDEFDFTTDKISSNFSNYSSWHYRSKLLPLLQPDPEQPAGVKEEALLKEFEIVQNAIFTDPDDQSAWFYHKWLLGRGEIKLDLLHVVIIRKSKRVVVNVTKPIHLVDTPYKIQLEVNGNTITDKWQNPFDTNLHSPVWIMLLPDGIMSTDDTMEISVKLLNDSETISSCLLTMKSSMKQASYHSTTVKPAAIFSSELTAAKSAILEQELQSIQELLELETENKWAILTVVQLMKSLDSIRYATEIKNNLEKLQSIDPKRERYYNDFGSKIVIENQIKTMDPLESMLQLNNLSLTAAYHMEYLLILQDLDVSHNHITNVKNFAYLQCLEVLNLDDNQLDNVDGLEFLPSIVSISLRRNFLANLEVLRPLQRCKTLVMLCLDGNPLFASSGMPHMFVCLSSIQMSIIPKNFP</sequence>
<dbReference type="Gene3D" id="3.80.10.10">
    <property type="entry name" value="Ribonuclease Inhibitor"/>
    <property type="match status" value="1"/>
</dbReference>
<evidence type="ECO:0000256" key="7">
    <source>
        <dbReference type="ARBA" id="ARBA00022737"/>
    </source>
</evidence>
<evidence type="ECO:0000256" key="9">
    <source>
        <dbReference type="RuleBase" id="RU367120"/>
    </source>
</evidence>
<dbReference type="InterPro" id="IPR032675">
    <property type="entry name" value="LRR_dom_sf"/>
</dbReference>
<accession>A0A812E6R5</accession>
<dbReference type="PROSITE" id="PS51450">
    <property type="entry name" value="LRR"/>
    <property type="match status" value="2"/>
</dbReference>
<dbReference type="SUPFAM" id="SSF52058">
    <property type="entry name" value="L domain-like"/>
    <property type="match status" value="1"/>
</dbReference>
<dbReference type="EMBL" id="CAHIKZ030005083">
    <property type="protein sequence ID" value="CAE1319070.1"/>
    <property type="molecule type" value="Genomic_DNA"/>
</dbReference>
<keyword evidence="10" id="KW-0175">Coiled coil</keyword>
<dbReference type="GO" id="GO:0097354">
    <property type="term" value="P:prenylation"/>
    <property type="evidence" value="ECO:0007669"/>
    <property type="project" value="UniProtKB-UniRule"/>
</dbReference>
<evidence type="ECO:0000256" key="8">
    <source>
        <dbReference type="ARBA" id="ARBA00047658"/>
    </source>
</evidence>
<evidence type="ECO:0000256" key="4">
    <source>
        <dbReference type="ARBA" id="ARBA00014772"/>
    </source>
</evidence>
<dbReference type="PANTHER" id="PTHR11129">
    <property type="entry name" value="PROTEIN FARNESYLTRANSFERASE ALPHA SUBUNIT/RAB GERANYLGERANYL TRANSFERASE ALPHA SUBUNIT"/>
    <property type="match status" value="1"/>
</dbReference>
<proteinExistence type="inferred from homology"/>
<dbReference type="Gene3D" id="1.25.40.120">
    <property type="entry name" value="Protein prenylyltransferase"/>
    <property type="match status" value="1"/>
</dbReference>